<evidence type="ECO:0000259" key="2">
    <source>
        <dbReference type="Pfam" id="PF07883"/>
    </source>
</evidence>
<organism evidence="3 4">
    <name type="scientific">Sedimentisphaera cyanobacteriorum</name>
    <dbReference type="NCBI Taxonomy" id="1940790"/>
    <lineage>
        <taxon>Bacteria</taxon>
        <taxon>Pseudomonadati</taxon>
        <taxon>Planctomycetota</taxon>
        <taxon>Phycisphaerae</taxon>
        <taxon>Sedimentisphaerales</taxon>
        <taxon>Sedimentisphaeraceae</taxon>
        <taxon>Sedimentisphaera</taxon>
    </lineage>
</organism>
<dbReference type="STRING" id="1940790.L21SP3_00430"/>
<dbReference type="EMBL" id="CP019633">
    <property type="protein sequence ID" value="AQQ08642.1"/>
    <property type="molecule type" value="Genomic_DNA"/>
</dbReference>
<feature type="signal peptide" evidence="1">
    <location>
        <begin position="1"/>
        <end position="23"/>
    </location>
</feature>
<dbReference type="OrthoDB" id="291085at2"/>
<dbReference type="InterPro" id="IPR014710">
    <property type="entry name" value="RmlC-like_jellyroll"/>
</dbReference>
<protein>
    <recommendedName>
        <fullName evidence="2">Cupin type-2 domain-containing protein</fullName>
    </recommendedName>
</protein>
<dbReference type="KEGG" id="pbu:L21SP3_00430"/>
<evidence type="ECO:0000313" key="4">
    <source>
        <dbReference type="Proteomes" id="UP000188273"/>
    </source>
</evidence>
<dbReference type="RefSeq" id="WP_077539121.1">
    <property type="nucleotide sequence ID" value="NZ_CP019633.1"/>
</dbReference>
<dbReference type="Pfam" id="PF07883">
    <property type="entry name" value="Cupin_2"/>
    <property type="match status" value="1"/>
</dbReference>
<evidence type="ECO:0000256" key="1">
    <source>
        <dbReference type="SAM" id="SignalP"/>
    </source>
</evidence>
<proteinExistence type="predicted"/>
<accession>A0A1Q2HMH0</accession>
<keyword evidence="1" id="KW-0732">Signal</keyword>
<keyword evidence="4" id="KW-1185">Reference proteome</keyword>
<feature type="chain" id="PRO_5012117181" description="Cupin type-2 domain-containing protein" evidence="1">
    <location>
        <begin position="24"/>
        <end position="152"/>
    </location>
</feature>
<dbReference type="InterPro" id="IPR011051">
    <property type="entry name" value="RmlC_Cupin_sf"/>
</dbReference>
<dbReference type="SUPFAM" id="SSF51182">
    <property type="entry name" value="RmlC-like cupins"/>
    <property type="match status" value="1"/>
</dbReference>
<evidence type="ECO:0000313" key="3">
    <source>
        <dbReference type="EMBL" id="AQQ08642.1"/>
    </source>
</evidence>
<dbReference type="PROSITE" id="PS51257">
    <property type="entry name" value="PROKAR_LIPOPROTEIN"/>
    <property type="match status" value="1"/>
</dbReference>
<dbReference type="Gene3D" id="2.60.120.10">
    <property type="entry name" value="Jelly Rolls"/>
    <property type="match status" value="1"/>
</dbReference>
<dbReference type="Proteomes" id="UP000188273">
    <property type="component" value="Chromosome"/>
</dbReference>
<dbReference type="AlphaFoldDB" id="A0A1Q2HMH0"/>
<gene>
    <name evidence="3" type="ORF">L21SP3_00430</name>
</gene>
<feature type="domain" description="Cupin type-2" evidence="2">
    <location>
        <begin position="66"/>
        <end position="131"/>
    </location>
</feature>
<dbReference type="CDD" id="cd06989">
    <property type="entry name" value="cupin_DRT102"/>
    <property type="match status" value="1"/>
</dbReference>
<name>A0A1Q2HMH0_9BACT</name>
<sequence precursor="true">MAAKKLYVLVLSAIILLSGCSSSKTEKAVQILPDEIEWQSNPKLHSLQTAALIGDCSKAEPYVQRIKFPPNFKINPHRHPNTIRRVTVLSGKIYFAFGECFDKSKLKEMPAGSFFTEPANKPHYAETRDEGVLLELHAVGPDGTEYVKSNSE</sequence>
<dbReference type="InterPro" id="IPR013096">
    <property type="entry name" value="Cupin_2"/>
</dbReference>
<reference evidence="4" key="1">
    <citation type="submission" date="2017-02" db="EMBL/GenBank/DDBJ databases">
        <title>Comparative genomics and description of representatives of a novel lineage of planctomycetes thriving in anoxic sediments.</title>
        <authorList>
            <person name="Spring S."/>
            <person name="Bunk B."/>
            <person name="Sproer C."/>
            <person name="Klenk H.-P."/>
        </authorList>
    </citation>
    <scope>NUCLEOTIDE SEQUENCE [LARGE SCALE GENOMIC DNA]</scope>
    <source>
        <strain evidence="4">L21-RPul-D3</strain>
    </source>
</reference>